<dbReference type="STRING" id="3469.A0A4Y7IHA0"/>
<sequence length="265" mass="29709">MALRLSQLPLASSSYSSCTATPTPAQSQFLFFQHLPLNYRTKVTLSLHHRHQRNNSRQILILVGKENAELGVSTTQEDDNQPPLPQDATPEELEYIQQIKRVIELLKKNRDMLFSEIKLTISIEDPREVERRRLLGIDDPDTPTRDDLAEALDEVNEGRVPENRVALQMLAKEMLDWPNVEVQSINKKPSKSLYAKATNTGVDPKVAAKRLKIDWDTAAEIDDDEDGDQVDVPAAVGFGALYLVTALPVIIGVSVVLILFFNSLQ</sequence>
<organism evidence="2 3">
    <name type="scientific">Papaver somniferum</name>
    <name type="common">Opium poppy</name>
    <dbReference type="NCBI Taxonomy" id="3469"/>
    <lineage>
        <taxon>Eukaryota</taxon>
        <taxon>Viridiplantae</taxon>
        <taxon>Streptophyta</taxon>
        <taxon>Embryophyta</taxon>
        <taxon>Tracheophyta</taxon>
        <taxon>Spermatophyta</taxon>
        <taxon>Magnoliopsida</taxon>
        <taxon>Ranunculales</taxon>
        <taxon>Papaveraceae</taxon>
        <taxon>Papaveroideae</taxon>
        <taxon>Papaver</taxon>
    </lineage>
</organism>
<dbReference type="PANTHER" id="PTHR33672">
    <property type="entry name" value="YCF3-INTERACTING PROTEIN 1, CHLOROPLASTIC"/>
    <property type="match status" value="1"/>
</dbReference>
<dbReference type="AlphaFoldDB" id="A0A4Y7IHA0"/>
<dbReference type="OrthoDB" id="2018626at2759"/>
<gene>
    <name evidence="2" type="ORF">C5167_039795</name>
</gene>
<evidence type="ECO:0008006" key="4">
    <source>
        <dbReference type="Google" id="ProtNLM"/>
    </source>
</evidence>
<keyword evidence="3" id="KW-1185">Reference proteome</keyword>
<feature type="transmembrane region" description="Helical" evidence="1">
    <location>
        <begin position="240"/>
        <end position="261"/>
    </location>
</feature>
<keyword evidence="1" id="KW-0472">Membrane</keyword>
<protein>
    <recommendedName>
        <fullName evidence="4">Ycf3-interacting protein 1, chloroplastic</fullName>
    </recommendedName>
</protein>
<name>A0A4Y7IHA0_PAPSO</name>
<dbReference type="Proteomes" id="UP000316621">
    <property type="component" value="Chromosome 1"/>
</dbReference>
<keyword evidence="1" id="KW-1133">Transmembrane helix</keyword>
<dbReference type="Gramene" id="RZC46848">
    <property type="protein sequence ID" value="RZC46848"/>
    <property type="gene ID" value="C5167_039795"/>
</dbReference>
<dbReference type="EMBL" id="CM010715">
    <property type="protein sequence ID" value="RZC46848.1"/>
    <property type="molecule type" value="Genomic_DNA"/>
</dbReference>
<evidence type="ECO:0000313" key="2">
    <source>
        <dbReference type="EMBL" id="RZC46848.1"/>
    </source>
</evidence>
<dbReference type="OMA" id="LYVKREM"/>
<dbReference type="GO" id="GO:0009535">
    <property type="term" value="C:chloroplast thylakoid membrane"/>
    <property type="evidence" value="ECO:0007669"/>
    <property type="project" value="InterPro"/>
</dbReference>
<keyword evidence="1" id="KW-0812">Transmembrane</keyword>
<dbReference type="PANTHER" id="PTHR33672:SF3">
    <property type="entry name" value="YCF3-INTERACTING PROTEIN 1, CHLOROPLASTIC"/>
    <property type="match status" value="1"/>
</dbReference>
<dbReference type="GO" id="GO:0080183">
    <property type="term" value="P:response to photooxidative stress"/>
    <property type="evidence" value="ECO:0007669"/>
    <property type="project" value="InterPro"/>
</dbReference>
<proteinExistence type="predicted"/>
<reference evidence="2 3" key="1">
    <citation type="journal article" date="2018" name="Science">
        <title>The opium poppy genome and morphinan production.</title>
        <authorList>
            <person name="Guo L."/>
            <person name="Winzer T."/>
            <person name="Yang X."/>
            <person name="Li Y."/>
            <person name="Ning Z."/>
            <person name="He Z."/>
            <person name="Teodor R."/>
            <person name="Lu Y."/>
            <person name="Bowser T.A."/>
            <person name="Graham I.A."/>
            <person name="Ye K."/>
        </authorList>
    </citation>
    <scope>NUCLEOTIDE SEQUENCE [LARGE SCALE GENOMIC DNA]</scope>
    <source>
        <strain evidence="3">cv. HN1</strain>
        <tissue evidence="2">Leaves</tissue>
    </source>
</reference>
<evidence type="ECO:0000313" key="3">
    <source>
        <dbReference type="Proteomes" id="UP000316621"/>
    </source>
</evidence>
<accession>A0A4Y7IHA0</accession>
<dbReference type="GO" id="GO:0048564">
    <property type="term" value="P:photosystem I assembly"/>
    <property type="evidence" value="ECO:0007669"/>
    <property type="project" value="InterPro"/>
</dbReference>
<dbReference type="InterPro" id="IPR040340">
    <property type="entry name" value="CEST/Y3IP1"/>
</dbReference>
<evidence type="ECO:0000256" key="1">
    <source>
        <dbReference type="SAM" id="Phobius"/>
    </source>
</evidence>